<dbReference type="AlphaFoldDB" id="A0A0N7JVA2"/>
<organism evidence="3 4">
    <name type="scientific">Paraburkholderia caribensis MBA4</name>
    <dbReference type="NCBI Taxonomy" id="1323664"/>
    <lineage>
        <taxon>Bacteria</taxon>
        <taxon>Pseudomonadati</taxon>
        <taxon>Pseudomonadota</taxon>
        <taxon>Betaproteobacteria</taxon>
        <taxon>Burkholderiales</taxon>
        <taxon>Burkholderiaceae</taxon>
        <taxon>Paraburkholderia</taxon>
    </lineage>
</organism>
<gene>
    <name evidence="3" type="ORF">K788_0000332</name>
</gene>
<evidence type="ECO:0000313" key="3">
    <source>
        <dbReference type="EMBL" id="ALL68645.1"/>
    </source>
</evidence>
<dbReference type="KEGG" id="bcai:K788_0000332"/>
<evidence type="ECO:0000256" key="2">
    <source>
        <dbReference type="SAM" id="SignalP"/>
    </source>
</evidence>
<name>A0A0N7JVA2_9BURK</name>
<feature type="signal peptide" evidence="2">
    <location>
        <begin position="1"/>
        <end position="26"/>
    </location>
</feature>
<proteinExistence type="predicted"/>
<feature type="chain" id="PRO_5006014453" description="DUF4148 domain-containing protein" evidence="2">
    <location>
        <begin position="27"/>
        <end position="116"/>
    </location>
</feature>
<feature type="compositionally biased region" description="Polar residues" evidence="1">
    <location>
        <begin position="91"/>
        <end position="108"/>
    </location>
</feature>
<dbReference type="InterPro" id="IPR025421">
    <property type="entry name" value="DUF4148"/>
</dbReference>
<evidence type="ECO:0000256" key="1">
    <source>
        <dbReference type="SAM" id="MobiDB-lite"/>
    </source>
</evidence>
<reference evidence="3 4" key="1">
    <citation type="journal article" date="2014" name="Genome Announc.">
        <title>Draft Genome Sequence of the Haloacid-Degrading Burkholderia caribensis Strain MBA4.</title>
        <authorList>
            <person name="Pan Y."/>
            <person name="Kong K.F."/>
            <person name="Tsang J.S."/>
        </authorList>
    </citation>
    <scope>NUCLEOTIDE SEQUENCE [LARGE SCALE GENOMIC DNA]</scope>
    <source>
        <strain evidence="3 4">MBA4</strain>
    </source>
</reference>
<dbReference type="EMBL" id="CP012747">
    <property type="protein sequence ID" value="ALL68645.1"/>
    <property type="molecule type" value="Genomic_DNA"/>
</dbReference>
<evidence type="ECO:0008006" key="5">
    <source>
        <dbReference type="Google" id="ProtNLM"/>
    </source>
</evidence>
<dbReference type="Pfam" id="PF13663">
    <property type="entry name" value="DUF4148"/>
    <property type="match status" value="1"/>
</dbReference>
<dbReference type="Proteomes" id="UP000019146">
    <property type="component" value="Chromosome 2"/>
</dbReference>
<accession>A0A0N7JVA2</accession>
<feature type="region of interest" description="Disordered" evidence="1">
    <location>
        <begin position="45"/>
        <end position="116"/>
    </location>
</feature>
<sequence>MEEVMKLLKHAAILVAVMGVSATAFAQTTVQPNEPATRGEVRQDLMNVESQGYRPGDGDRTDYPANAQAAERRVSEQQGQGESYGGVVNGTAASGRTSQPVGSRSNDGTKGVYFGQ</sequence>
<keyword evidence="2" id="KW-0732">Signal</keyword>
<evidence type="ECO:0000313" key="4">
    <source>
        <dbReference type="Proteomes" id="UP000019146"/>
    </source>
</evidence>
<protein>
    <recommendedName>
        <fullName evidence="5">DUF4148 domain-containing protein</fullName>
    </recommendedName>
</protein>